<keyword evidence="5" id="KW-0560">Oxidoreductase</keyword>
<comment type="cofactor">
    <cofactor evidence="1">
        <name>FAD</name>
        <dbReference type="ChEBI" id="CHEBI:57692"/>
    </cofactor>
</comment>
<dbReference type="PANTHER" id="PTHR43884">
    <property type="entry name" value="ACYL-COA DEHYDROGENASE"/>
    <property type="match status" value="1"/>
</dbReference>
<dbReference type="AlphaFoldDB" id="A0A222G9F2"/>
<evidence type="ECO:0000256" key="4">
    <source>
        <dbReference type="ARBA" id="ARBA00022827"/>
    </source>
</evidence>
<dbReference type="EMBL" id="CP020465">
    <property type="protein sequence ID" value="ASP48253.1"/>
    <property type="molecule type" value="Genomic_DNA"/>
</dbReference>
<evidence type="ECO:0000256" key="2">
    <source>
        <dbReference type="ARBA" id="ARBA00009347"/>
    </source>
</evidence>
<dbReference type="InterPro" id="IPR013786">
    <property type="entry name" value="AcylCoA_DH/ox_N"/>
</dbReference>
<organism evidence="8 9">
    <name type="scientific">Cognaticolwellia beringensis</name>
    <dbReference type="NCBI Taxonomy" id="1967665"/>
    <lineage>
        <taxon>Bacteria</taxon>
        <taxon>Pseudomonadati</taxon>
        <taxon>Pseudomonadota</taxon>
        <taxon>Gammaproteobacteria</taxon>
        <taxon>Alteromonadales</taxon>
        <taxon>Colwelliaceae</taxon>
        <taxon>Cognaticolwellia</taxon>
    </lineage>
</organism>
<dbReference type="PANTHER" id="PTHR43884:SF20">
    <property type="entry name" value="ACYL-COA DEHYDROGENASE FADE28"/>
    <property type="match status" value="1"/>
</dbReference>
<dbReference type="GO" id="GO:0050660">
    <property type="term" value="F:flavin adenine dinucleotide binding"/>
    <property type="evidence" value="ECO:0007669"/>
    <property type="project" value="InterPro"/>
</dbReference>
<evidence type="ECO:0000256" key="5">
    <source>
        <dbReference type="ARBA" id="ARBA00023002"/>
    </source>
</evidence>
<keyword evidence="3" id="KW-0285">Flavoprotein</keyword>
<dbReference type="KEGG" id="cber:B5D82_11075"/>
<evidence type="ECO:0000259" key="7">
    <source>
        <dbReference type="Pfam" id="PF02771"/>
    </source>
</evidence>
<dbReference type="InterPro" id="IPR046373">
    <property type="entry name" value="Acyl-CoA_Oxase/DH_mid-dom_sf"/>
</dbReference>
<dbReference type="InterPro" id="IPR009100">
    <property type="entry name" value="AcylCoA_DH/oxidase_NM_dom_sf"/>
</dbReference>
<evidence type="ECO:0000259" key="6">
    <source>
        <dbReference type="Pfam" id="PF00441"/>
    </source>
</evidence>
<proteinExistence type="inferred from homology"/>
<protein>
    <submittedName>
        <fullName evidence="8">Acyl-CoA dehydrogenase</fullName>
    </submittedName>
</protein>
<sequence>MSMVYSEDDRMLADTAEEFLAAQSPVSAQRALRDSAAPLNYDPKIWQKMMELGWGAITFPEELGGLDFGYKGLGAVFEATGKHLTAAPMLSSVVLCGSLLQQLANKEQQTWLTDIISGEKRLALAVDEQARHQPERIDTSVTNDGGGYILNGKKAMVIDGVSPDGWIVSAKHQDGCSLFIVPYSEQVKVKRIKLIDSRNYAELSFHDLKLPAEALLGSAGGSAKALDRALDLGRLCLCSEMLGAAKLLFNMTIEYLKVREQFGVKIGTFQALQHRAARCFVELELAQSCVISALSIADNPEENIASSVSLAKWKLSKVADLISGEAIQMHGGIGVTDELDIGLYLKRIRVAQICFGDADFHQARFSSLLA</sequence>
<accession>A0A222G9F2</accession>
<evidence type="ECO:0000313" key="9">
    <source>
        <dbReference type="Proteomes" id="UP000202259"/>
    </source>
</evidence>
<gene>
    <name evidence="8" type="ORF">B5D82_11075</name>
</gene>
<dbReference type="Pfam" id="PF02771">
    <property type="entry name" value="Acyl-CoA_dh_N"/>
    <property type="match status" value="1"/>
</dbReference>
<dbReference type="Pfam" id="PF00441">
    <property type="entry name" value="Acyl-CoA_dh_1"/>
    <property type="match status" value="1"/>
</dbReference>
<evidence type="ECO:0000256" key="3">
    <source>
        <dbReference type="ARBA" id="ARBA00022630"/>
    </source>
</evidence>
<dbReference type="Gene3D" id="2.40.110.10">
    <property type="entry name" value="Butyryl-CoA Dehydrogenase, subunit A, domain 2"/>
    <property type="match status" value="1"/>
</dbReference>
<comment type="similarity">
    <text evidence="2">Belongs to the acyl-CoA dehydrogenase family.</text>
</comment>
<reference evidence="8 9" key="1">
    <citation type="submission" date="2017-08" db="EMBL/GenBank/DDBJ databases">
        <title>Complete genome of Colwellia sp. NB097-1, a psychrophile bacterium ioslated from Bering Sea.</title>
        <authorList>
            <person name="Chen X."/>
        </authorList>
    </citation>
    <scope>NUCLEOTIDE SEQUENCE [LARGE SCALE GENOMIC DNA]</scope>
    <source>
        <strain evidence="8 9">NB097-1</strain>
    </source>
</reference>
<dbReference type="InterPro" id="IPR036250">
    <property type="entry name" value="AcylCo_DH-like_C"/>
</dbReference>
<dbReference type="SUPFAM" id="SSF47203">
    <property type="entry name" value="Acyl-CoA dehydrogenase C-terminal domain-like"/>
    <property type="match status" value="1"/>
</dbReference>
<feature type="domain" description="Acyl-CoA dehydrogenase/oxidase C-terminal" evidence="6">
    <location>
        <begin position="228"/>
        <end position="360"/>
    </location>
</feature>
<keyword evidence="4" id="KW-0274">FAD</keyword>
<dbReference type="RefSeq" id="WP_081151551.1">
    <property type="nucleotide sequence ID" value="NZ_CP020465.1"/>
</dbReference>
<dbReference type="Gene3D" id="1.20.140.10">
    <property type="entry name" value="Butyryl-CoA Dehydrogenase, subunit A, domain 3"/>
    <property type="match status" value="1"/>
</dbReference>
<name>A0A222G9F2_9GAMM</name>
<evidence type="ECO:0000313" key="8">
    <source>
        <dbReference type="EMBL" id="ASP48253.1"/>
    </source>
</evidence>
<dbReference type="InterPro" id="IPR037069">
    <property type="entry name" value="AcylCoA_DH/ox_N_sf"/>
</dbReference>
<dbReference type="OrthoDB" id="9769473at2"/>
<feature type="domain" description="Acyl-CoA dehydrogenase/oxidase N-terminal" evidence="7">
    <location>
        <begin position="6"/>
        <end position="119"/>
    </location>
</feature>
<dbReference type="InterPro" id="IPR009075">
    <property type="entry name" value="AcylCo_DH/oxidase_C"/>
</dbReference>
<dbReference type="Gene3D" id="1.10.540.10">
    <property type="entry name" value="Acyl-CoA dehydrogenase/oxidase, N-terminal domain"/>
    <property type="match status" value="1"/>
</dbReference>
<dbReference type="Proteomes" id="UP000202259">
    <property type="component" value="Chromosome"/>
</dbReference>
<evidence type="ECO:0000256" key="1">
    <source>
        <dbReference type="ARBA" id="ARBA00001974"/>
    </source>
</evidence>
<dbReference type="CDD" id="cd00567">
    <property type="entry name" value="ACAD"/>
    <property type="match status" value="1"/>
</dbReference>
<dbReference type="GO" id="GO:0003995">
    <property type="term" value="F:acyl-CoA dehydrogenase activity"/>
    <property type="evidence" value="ECO:0007669"/>
    <property type="project" value="TreeGrafter"/>
</dbReference>
<dbReference type="SUPFAM" id="SSF56645">
    <property type="entry name" value="Acyl-CoA dehydrogenase NM domain-like"/>
    <property type="match status" value="1"/>
</dbReference>
<keyword evidence="9" id="KW-1185">Reference proteome</keyword>